<feature type="region of interest" description="Disordered" evidence="1">
    <location>
        <begin position="92"/>
        <end position="152"/>
    </location>
</feature>
<evidence type="ECO:0000256" key="1">
    <source>
        <dbReference type="SAM" id="MobiDB-lite"/>
    </source>
</evidence>
<feature type="region of interest" description="Disordered" evidence="1">
    <location>
        <begin position="1"/>
        <end position="27"/>
    </location>
</feature>
<proteinExistence type="predicted"/>
<accession>A0A1C5JSN6</accession>
<dbReference type="EMBL" id="LT607753">
    <property type="protein sequence ID" value="SCG73036.1"/>
    <property type="molecule type" value="Genomic_DNA"/>
</dbReference>
<evidence type="ECO:0008006" key="4">
    <source>
        <dbReference type="Google" id="ProtNLM"/>
    </source>
</evidence>
<name>A0A1C5JSN6_9ACTN</name>
<feature type="compositionally biased region" description="Low complexity" evidence="1">
    <location>
        <begin position="109"/>
        <end position="134"/>
    </location>
</feature>
<reference evidence="3" key="1">
    <citation type="submission" date="2016-06" db="EMBL/GenBank/DDBJ databases">
        <authorList>
            <person name="Varghese N."/>
            <person name="Submissions Spin"/>
        </authorList>
    </citation>
    <scope>NUCLEOTIDE SEQUENCE [LARGE SCALE GENOMIC DNA]</scope>
    <source>
        <strain evidence="3">DSM 45161</strain>
    </source>
</reference>
<organism evidence="2 3">
    <name type="scientific">Micromonospora coxensis</name>
    <dbReference type="NCBI Taxonomy" id="356852"/>
    <lineage>
        <taxon>Bacteria</taxon>
        <taxon>Bacillati</taxon>
        <taxon>Actinomycetota</taxon>
        <taxon>Actinomycetes</taxon>
        <taxon>Micromonosporales</taxon>
        <taxon>Micromonosporaceae</taxon>
        <taxon>Micromonospora</taxon>
    </lineage>
</organism>
<sequence>MRDDDTIDDQYAPEGTTGRSDDTPSSVQVGVLRGTAATRLLRTRLGALVNPRRPARVVLATGVVSCLGLATFAGFQAFPADPVTPVGAEAALAERAQQDVASRGHDRTPATTSPAPVPASPTASPTASASPTATKKAKPKPKPKPKPKRIAPVAGLDRMQMDNAVKIVKAGREMGAPRQALVIAVATAMQESKLYNYASGVLPESQNYPHQAIGWDHDSVGLFQQRPSSGWGTVADLMDPAYATRAFLAVLLEIPGWQNLPLTVAAQAVQVSAFPDAYAQHEWLATEVVEAVLG</sequence>
<protein>
    <recommendedName>
        <fullName evidence="4">Peptidase M23</fullName>
    </recommendedName>
</protein>
<keyword evidence="3" id="KW-1185">Reference proteome</keyword>
<feature type="compositionally biased region" description="Basic residues" evidence="1">
    <location>
        <begin position="135"/>
        <end position="149"/>
    </location>
</feature>
<evidence type="ECO:0000313" key="2">
    <source>
        <dbReference type="EMBL" id="SCG73036.1"/>
    </source>
</evidence>
<dbReference type="AlphaFoldDB" id="A0A1C5JSN6"/>
<evidence type="ECO:0000313" key="3">
    <source>
        <dbReference type="Proteomes" id="UP000198215"/>
    </source>
</evidence>
<gene>
    <name evidence="2" type="ORF">GA0070614_5132</name>
</gene>
<dbReference type="OrthoDB" id="5496837at2"/>
<dbReference type="Proteomes" id="UP000198215">
    <property type="component" value="Chromosome I"/>
</dbReference>
<dbReference type="RefSeq" id="WP_088978318.1">
    <property type="nucleotide sequence ID" value="NZ_LT607753.1"/>
</dbReference>